<protein>
    <submittedName>
        <fullName evidence="2">NAD-dependent epimerase/dehydratase family protein</fullName>
    </submittedName>
</protein>
<dbReference type="Proteomes" id="UP001055159">
    <property type="component" value="Chromosome"/>
</dbReference>
<feature type="domain" description="NAD-dependent epimerase/dehydratase" evidence="1">
    <location>
        <begin position="3"/>
        <end position="232"/>
    </location>
</feature>
<dbReference type="InterPro" id="IPR036291">
    <property type="entry name" value="NAD(P)-bd_dom_sf"/>
</dbReference>
<organism evidence="2 3">
    <name type="scientific">Mycolicibacterium rufum</name>
    <dbReference type="NCBI Taxonomy" id="318424"/>
    <lineage>
        <taxon>Bacteria</taxon>
        <taxon>Bacillati</taxon>
        <taxon>Actinomycetota</taxon>
        <taxon>Actinomycetes</taxon>
        <taxon>Mycobacteriales</taxon>
        <taxon>Mycobacteriaceae</taxon>
        <taxon>Mycolicibacterium</taxon>
    </lineage>
</organism>
<dbReference type="InterPro" id="IPR001509">
    <property type="entry name" value="Epimerase_deHydtase"/>
</dbReference>
<gene>
    <name evidence="2" type="ORF">MJO55_06530</name>
</gene>
<dbReference type="SUPFAM" id="SSF51735">
    <property type="entry name" value="NAD(P)-binding Rossmann-fold domains"/>
    <property type="match status" value="1"/>
</dbReference>
<name>A0ABY3UL98_9MYCO</name>
<reference evidence="2" key="1">
    <citation type="submission" date="2022-08" db="EMBL/GenBank/DDBJ databases">
        <title>Whole genome sequencing of non-tuberculosis mycobacteria type-strains.</title>
        <authorList>
            <person name="Igarashi Y."/>
            <person name="Osugi A."/>
            <person name="Mitarai S."/>
        </authorList>
    </citation>
    <scope>NUCLEOTIDE SEQUENCE</scope>
    <source>
        <strain evidence="2">JCM 16372</strain>
    </source>
</reference>
<dbReference type="InterPro" id="IPR051783">
    <property type="entry name" value="NAD(P)-dependent_oxidoreduct"/>
</dbReference>
<dbReference type="Gene3D" id="3.40.50.720">
    <property type="entry name" value="NAD(P)-binding Rossmann-like Domain"/>
    <property type="match status" value="1"/>
</dbReference>
<dbReference type="PANTHER" id="PTHR48079:SF6">
    <property type="entry name" value="NAD(P)-BINDING DOMAIN-CONTAINING PROTEIN-RELATED"/>
    <property type="match status" value="1"/>
</dbReference>
<evidence type="ECO:0000259" key="1">
    <source>
        <dbReference type="Pfam" id="PF01370"/>
    </source>
</evidence>
<sequence>MDIAMTGATGYVGAHTARALLAAGHRLRLLVPPSEAQTSVLVRLRAAGSVTVTVGDICSDADVVRFLDGAEALVHAAGVVGTDERRVRLMWEVNAYATETILHRAVERGLDPVLTVSSYSALFPAANGVISPQTPTAAGRSAYAKTKGYADRVARRLQDDGAPVVVTYPSSVVGPAFDTAPGVTERGWAPIVRWAVAPRLDGGMQMIDVRDVAEVHTRVMRPGLGPRRYVCGGEMLRFGEMVDALEAGLGRPIRRIPVPAAAFRAAARAADVLARYVALPDGLSEEAAILLLAATPTDDTATLRDLAMQWRSARAAIIATVRGSGADTGRQQLGDPVP</sequence>
<dbReference type="Pfam" id="PF01370">
    <property type="entry name" value="Epimerase"/>
    <property type="match status" value="1"/>
</dbReference>
<keyword evidence="3" id="KW-1185">Reference proteome</keyword>
<evidence type="ECO:0000313" key="3">
    <source>
        <dbReference type="Proteomes" id="UP001055159"/>
    </source>
</evidence>
<accession>A0ABY3UL98</accession>
<dbReference type="EMBL" id="CP092427">
    <property type="protein sequence ID" value="ULP38077.1"/>
    <property type="molecule type" value="Genomic_DNA"/>
</dbReference>
<dbReference type="PANTHER" id="PTHR48079">
    <property type="entry name" value="PROTEIN YEEZ"/>
    <property type="match status" value="1"/>
</dbReference>
<proteinExistence type="predicted"/>
<evidence type="ECO:0000313" key="2">
    <source>
        <dbReference type="EMBL" id="ULP38077.1"/>
    </source>
</evidence>